<evidence type="ECO:0000313" key="1">
    <source>
        <dbReference type="EMBL" id="KAI3752919.1"/>
    </source>
</evidence>
<reference evidence="1 2" key="2">
    <citation type="journal article" date="2022" name="Mol. Ecol. Resour.">
        <title>The genomes of chicory, endive, great burdock and yacon provide insights into Asteraceae paleo-polyploidization history and plant inulin production.</title>
        <authorList>
            <person name="Fan W."/>
            <person name="Wang S."/>
            <person name="Wang H."/>
            <person name="Wang A."/>
            <person name="Jiang F."/>
            <person name="Liu H."/>
            <person name="Zhao H."/>
            <person name="Xu D."/>
            <person name="Zhang Y."/>
        </authorList>
    </citation>
    <scope>NUCLEOTIDE SEQUENCE [LARGE SCALE GENOMIC DNA]</scope>
    <source>
        <strain evidence="2">cv. Punajuju</strain>
        <tissue evidence="1">Leaves</tissue>
    </source>
</reference>
<reference evidence="2" key="1">
    <citation type="journal article" date="2022" name="Mol. Ecol. Resour.">
        <title>The genomes of chicory, endive, great burdock and yacon provide insights into Asteraceae palaeo-polyploidization history and plant inulin production.</title>
        <authorList>
            <person name="Fan W."/>
            <person name="Wang S."/>
            <person name="Wang H."/>
            <person name="Wang A."/>
            <person name="Jiang F."/>
            <person name="Liu H."/>
            <person name="Zhao H."/>
            <person name="Xu D."/>
            <person name="Zhang Y."/>
        </authorList>
    </citation>
    <scope>NUCLEOTIDE SEQUENCE [LARGE SCALE GENOMIC DNA]</scope>
    <source>
        <strain evidence="2">cv. Punajuju</strain>
    </source>
</reference>
<organism evidence="1 2">
    <name type="scientific">Cichorium intybus</name>
    <name type="common">Chicory</name>
    <dbReference type="NCBI Taxonomy" id="13427"/>
    <lineage>
        <taxon>Eukaryota</taxon>
        <taxon>Viridiplantae</taxon>
        <taxon>Streptophyta</taxon>
        <taxon>Embryophyta</taxon>
        <taxon>Tracheophyta</taxon>
        <taxon>Spermatophyta</taxon>
        <taxon>Magnoliopsida</taxon>
        <taxon>eudicotyledons</taxon>
        <taxon>Gunneridae</taxon>
        <taxon>Pentapetalae</taxon>
        <taxon>asterids</taxon>
        <taxon>campanulids</taxon>
        <taxon>Asterales</taxon>
        <taxon>Asteraceae</taxon>
        <taxon>Cichorioideae</taxon>
        <taxon>Cichorieae</taxon>
        <taxon>Cichoriinae</taxon>
        <taxon>Cichorium</taxon>
    </lineage>
</organism>
<dbReference type="EMBL" id="CM042012">
    <property type="protein sequence ID" value="KAI3752919.1"/>
    <property type="molecule type" value="Genomic_DNA"/>
</dbReference>
<keyword evidence="2" id="KW-1185">Reference proteome</keyword>
<comment type="caution">
    <text evidence="1">The sequence shown here is derived from an EMBL/GenBank/DDBJ whole genome shotgun (WGS) entry which is preliminary data.</text>
</comment>
<accession>A0ACB9E1P6</accession>
<gene>
    <name evidence="1" type="ORF">L2E82_24961</name>
</gene>
<sequence length="73" mass="7694">MRSPSASSSVIYMGFLDSLMPKSVSVDVSLSAVSGVSKITVSTCYLERDVSGCLGGFQRKIVAFVGSLDLRLS</sequence>
<proteinExistence type="predicted"/>
<evidence type="ECO:0000313" key="2">
    <source>
        <dbReference type="Proteomes" id="UP001055811"/>
    </source>
</evidence>
<name>A0ACB9E1P6_CICIN</name>
<dbReference type="Proteomes" id="UP001055811">
    <property type="component" value="Linkage Group LG04"/>
</dbReference>
<protein>
    <submittedName>
        <fullName evidence="1">Uncharacterized protein</fullName>
    </submittedName>
</protein>